<dbReference type="Proteomes" id="UP000543030">
    <property type="component" value="Unassembled WGS sequence"/>
</dbReference>
<accession>A0A840RC31</accession>
<protein>
    <recommendedName>
        <fullName evidence="1">DSBA-like thioredoxin domain-containing protein</fullName>
    </recommendedName>
</protein>
<evidence type="ECO:0000313" key="3">
    <source>
        <dbReference type="Proteomes" id="UP000543030"/>
    </source>
</evidence>
<evidence type="ECO:0000313" key="2">
    <source>
        <dbReference type="EMBL" id="MBB5189882.1"/>
    </source>
</evidence>
<comment type="caution">
    <text evidence="2">The sequence shown here is derived from an EMBL/GenBank/DDBJ whole genome shotgun (WGS) entry which is preliminary data.</text>
</comment>
<gene>
    <name evidence="2" type="ORF">HNQ50_000592</name>
</gene>
<dbReference type="Gene3D" id="3.40.30.10">
    <property type="entry name" value="Glutaredoxin"/>
    <property type="match status" value="1"/>
</dbReference>
<dbReference type="CDD" id="cd03025">
    <property type="entry name" value="DsbA_FrnE_like"/>
    <property type="match status" value="1"/>
</dbReference>
<dbReference type="InterPro" id="IPR001853">
    <property type="entry name" value="DSBA-like_thioredoxin_dom"/>
</dbReference>
<dbReference type="GO" id="GO:0016491">
    <property type="term" value="F:oxidoreductase activity"/>
    <property type="evidence" value="ECO:0007669"/>
    <property type="project" value="InterPro"/>
</dbReference>
<keyword evidence="3" id="KW-1185">Reference proteome</keyword>
<proteinExistence type="predicted"/>
<dbReference type="InterPro" id="IPR036249">
    <property type="entry name" value="Thioredoxin-like_sf"/>
</dbReference>
<dbReference type="AlphaFoldDB" id="A0A840RC31"/>
<dbReference type="RefSeq" id="WP_184097360.1">
    <property type="nucleotide sequence ID" value="NZ_JACHHN010000001.1"/>
</dbReference>
<name>A0A840RC31_9NEIS</name>
<evidence type="ECO:0000259" key="1">
    <source>
        <dbReference type="Pfam" id="PF01323"/>
    </source>
</evidence>
<organism evidence="2 3">
    <name type="scientific">Silvimonas terrae</name>
    <dbReference type="NCBI Taxonomy" id="300266"/>
    <lineage>
        <taxon>Bacteria</taxon>
        <taxon>Pseudomonadati</taxon>
        <taxon>Pseudomonadota</taxon>
        <taxon>Betaproteobacteria</taxon>
        <taxon>Neisseriales</taxon>
        <taxon>Chitinibacteraceae</taxon>
        <taxon>Silvimonas</taxon>
    </lineage>
</organism>
<dbReference type="EMBL" id="JACHHN010000001">
    <property type="protein sequence ID" value="MBB5189882.1"/>
    <property type="molecule type" value="Genomic_DNA"/>
</dbReference>
<reference evidence="2 3" key="1">
    <citation type="submission" date="2020-08" db="EMBL/GenBank/DDBJ databases">
        <title>Genomic Encyclopedia of Type Strains, Phase IV (KMG-IV): sequencing the most valuable type-strain genomes for metagenomic binning, comparative biology and taxonomic classification.</title>
        <authorList>
            <person name="Goeker M."/>
        </authorList>
    </citation>
    <scope>NUCLEOTIDE SEQUENCE [LARGE SCALE GENOMIC DNA]</scope>
    <source>
        <strain evidence="2 3">DSM 18233</strain>
    </source>
</reference>
<dbReference type="Pfam" id="PF01323">
    <property type="entry name" value="DSBA"/>
    <property type="match status" value="1"/>
</dbReference>
<sequence length="211" mass="22960">MQPVLTLLFDPLCGWCYAAHPVLEKLTTALAGQVQWQMLPTGLFAGEGGQAMTAQKREYFWRNDQRIAELTGQPFTQAYYDQVLSDFSRRFDSALATKAWFLIAQALAALQDIQRVRYVHGHGSDDRAALTGVAKHYGLDADAFDAALQARTPAALDAAQAEATRLMRSFGVSGVPALLLQTSQGSGIVPGGALYQAPEQLIEMIRNTITA</sequence>
<dbReference type="SUPFAM" id="SSF52833">
    <property type="entry name" value="Thioredoxin-like"/>
    <property type="match status" value="1"/>
</dbReference>
<feature type="domain" description="DSBA-like thioredoxin" evidence="1">
    <location>
        <begin position="7"/>
        <end position="187"/>
    </location>
</feature>